<proteinExistence type="predicted"/>
<dbReference type="AlphaFoldDB" id="A0A4T2GSU2"/>
<reference evidence="2 3" key="1">
    <citation type="submission" date="2019-04" db="EMBL/GenBank/DDBJ databases">
        <title>Genome analysis of Streptococcus suis strain WUSS327.</title>
        <authorList>
            <person name="Chen H."/>
            <person name="Gao X."/>
            <person name="Wu Z."/>
        </authorList>
    </citation>
    <scope>NUCLEOTIDE SEQUENCE [LARGE SCALE GENOMIC DNA]</scope>
    <source>
        <strain evidence="2 3">WUSS327</strain>
    </source>
</reference>
<evidence type="ECO:0000256" key="1">
    <source>
        <dbReference type="SAM" id="Coils"/>
    </source>
</evidence>
<evidence type="ECO:0000313" key="2">
    <source>
        <dbReference type="EMBL" id="TII01707.1"/>
    </source>
</evidence>
<dbReference type="EMBL" id="SSXL01000022">
    <property type="protein sequence ID" value="TII01707.1"/>
    <property type="molecule type" value="Genomic_DNA"/>
</dbReference>
<dbReference type="InterPro" id="IPR025935">
    <property type="entry name" value="AbiH"/>
</dbReference>
<evidence type="ECO:0000313" key="3">
    <source>
        <dbReference type="Proteomes" id="UP000309259"/>
    </source>
</evidence>
<dbReference type="Pfam" id="PF14253">
    <property type="entry name" value="AbiH"/>
    <property type="match status" value="1"/>
</dbReference>
<name>A0A4T2GSU2_STRSU</name>
<organism evidence="2 3">
    <name type="scientific">Streptococcus suis</name>
    <dbReference type="NCBI Taxonomy" id="1307"/>
    <lineage>
        <taxon>Bacteria</taxon>
        <taxon>Bacillati</taxon>
        <taxon>Bacillota</taxon>
        <taxon>Bacilli</taxon>
        <taxon>Lactobacillales</taxon>
        <taxon>Streptococcaceae</taxon>
        <taxon>Streptococcus</taxon>
    </lineage>
</organism>
<protein>
    <recommendedName>
        <fullName evidence="4">Phage abortive infection protein</fullName>
    </recommendedName>
</protein>
<accession>A0A4T2GSU2</accession>
<dbReference type="RefSeq" id="WP_136648050.1">
    <property type="nucleotide sequence ID" value="NZ_JAIMDZ010000022.1"/>
</dbReference>
<feature type="coiled-coil region" evidence="1">
    <location>
        <begin position="76"/>
        <end position="110"/>
    </location>
</feature>
<sequence length="506" mass="59643">MIEEVQKYVIVGNGFDLNLGIESSYHSFMEFMAKEHSLTTPEEYYHYNSLFVKQFDGRQLNWANFETLFENKVLSINTAKYENIQAVNEMDKLNQDLSNLELEFYAYLKQSYRLWSKSELTTLKLNPVYEKLFDQAYVINFNYTDSLHDLDLAKLASEVYQLHGNLKQANLIFGGGLVGHESSSLLHVEGSLKNDKMVRVKRDSFIFSEFDRLNESFNDRADFDLYILGHSLASSDLPFLRRYLLHARRIYLFYYGNDFEEKLKILNSQFERDVLERVRLVTFLDILQKEPCKLFERSFTASDRKIADKELEYFEELFNLTIPKEAIFSKVLISGRNLNEENIRRIYVRSEKEAEWLNWVFEQLDFEDEVPSVPICIENVQGGDGFLTLLKNYSFKKLLKHSSSIQIINSTLLFDNIIDLIQNSSCQQLEIWDSTLKIETKFELAVDNFQRLEKISLKNVRIEPIMKEFDHDSLTLITTLEEENVRIEIEDCPNIAFERRFNENKQ</sequence>
<comment type="caution">
    <text evidence="2">The sequence shown here is derived from an EMBL/GenBank/DDBJ whole genome shotgun (WGS) entry which is preliminary data.</text>
</comment>
<gene>
    <name evidence="2" type="ORF">FAJ35_06840</name>
</gene>
<evidence type="ECO:0008006" key="4">
    <source>
        <dbReference type="Google" id="ProtNLM"/>
    </source>
</evidence>
<keyword evidence="1" id="KW-0175">Coiled coil</keyword>
<dbReference type="Proteomes" id="UP000309259">
    <property type="component" value="Unassembled WGS sequence"/>
</dbReference>